<evidence type="ECO:0000259" key="1">
    <source>
        <dbReference type="Pfam" id="PF07014"/>
    </source>
</evidence>
<dbReference type="Proteomes" id="UP000712600">
    <property type="component" value="Unassembled WGS sequence"/>
</dbReference>
<evidence type="ECO:0000313" key="2">
    <source>
        <dbReference type="EMBL" id="KAF3554144.1"/>
    </source>
</evidence>
<accession>A0A8S9QMP0</accession>
<dbReference type="SUPFAM" id="SSF140959">
    <property type="entry name" value="Indolic compounds 2,3-dioxygenase-like"/>
    <property type="match status" value="1"/>
</dbReference>
<dbReference type="EMBL" id="QGKX02000996">
    <property type="protein sequence ID" value="KAF3554144.1"/>
    <property type="molecule type" value="Genomic_DNA"/>
</dbReference>
<proteinExistence type="predicted"/>
<name>A0A8S9QMP0_BRACR</name>
<reference evidence="2" key="1">
    <citation type="submission" date="2019-12" db="EMBL/GenBank/DDBJ databases">
        <title>Genome sequencing and annotation of Brassica cretica.</title>
        <authorList>
            <person name="Studholme D.J."/>
            <person name="Sarris P."/>
        </authorList>
    </citation>
    <scope>NUCLEOTIDE SEQUENCE</scope>
    <source>
        <strain evidence="2">PFS-109/04</strain>
        <tissue evidence="2">Leaf</tissue>
    </source>
</reference>
<dbReference type="Pfam" id="PF07014">
    <property type="entry name" value="Hs1pro-1_C"/>
    <property type="match status" value="1"/>
</dbReference>
<dbReference type="InterPro" id="IPR038759">
    <property type="entry name" value="HSPRO1/HSPRO2"/>
</dbReference>
<dbReference type="PANTHER" id="PTHR34795:SF6">
    <property type="entry name" value="HS1PRO-1 C-TERMINAL DOMAIN-CONTAINING PROTEIN"/>
    <property type="match status" value="1"/>
</dbReference>
<dbReference type="AlphaFoldDB" id="A0A8S9QMP0"/>
<sequence length="144" mass="16507">MSGRRKSNDSKSIIASRIVCASTRSVSENRTSLGNLVSNTTPFADRTSYTASRIILTRIISITTRTRRLYILHQIIESWLHVSLNLLRRINTRVDEGRFGEASGDVYLVESIWKLLTDVEDLHLLMDPEDFLKLKKHLHIKTGR</sequence>
<gene>
    <name evidence="2" type="ORF">F2Q69_00010835</name>
</gene>
<evidence type="ECO:0000313" key="3">
    <source>
        <dbReference type="Proteomes" id="UP000712600"/>
    </source>
</evidence>
<feature type="domain" description="Hs1pro-1 C-terminal" evidence="1">
    <location>
        <begin position="66"/>
        <end position="142"/>
    </location>
</feature>
<organism evidence="2 3">
    <name type="scientific">Brassica cretica</name>
    <name type="common">Mustard</name>
    <dbReference type="NCBI Taxonomy" id="69181"/>
    <lineage>
        <taxon>Eukaryota</taxon>
        <taxon>Viridiplantae</taxon>
        <taxon>Streptophyta</taxon>
        <taxon>Embryophyta</taxon>
        <taxon>Tracheophyta</taxon>
        <taxon>Spermatophyta</taxon>
        <taxon>Magnoliopsida</taxon>
        <taxon>eudicotyledons</taxon>
        <taxon>Gunneridae</taxon>
        <taxon>Pentapetalae</taxon>
        <taxon>rosids</taxon>
        <taxon>malvids</taxon>
        <taxon>Brassicales</taxon>
        <taxon>Brassicaceae</taxon>
        <taxon>Brassiceae</taxon>
        <taxon>Brassica</taxon>
    </lineage>
</organism>
<dbReference type="GO" id="GO:0020037">
    <property type="term" value="F:heme binding"/>
    <property type="evidence" value="ECO:0007669"/>
    <property type="project" value="InterPro"/>
</dbReference>
<protein>
    <recommendedName>
        <fullName evidence="1">Hs1pro-1 C-terminal domain-containing protein</fullName>
    </recommendedName>
</protein>
<dbReference type="GO" id="GO:0019441">
    <property type="term" value="P:L-tryptophan catabolic process to kynurenine"/>
    <property type="evidence" value="ECO:0007669"/>
    <property type="project" value="InterPro"/>
</dbReference>
<dbReference type="PANTHER" id="PTHR34795">
    <property type="entry name" value="NEMATODE RESISTANCE PROTEIN-LIKE HSPRO1"/>
    <property type="match status" value="1"/>
</dbReference>
<dbReference type="InterPro" id="IPR037217">
    <property type="entry name" value="Trp/Indoleamine_2_3_dOase-like"/>
</dbReference>
<comment type="caution">
    <text evidence="2">The sequence shown here is derived from an EMBL/GenBank/DDBJ whole genome shotgun (WGS) entry which is preliminary data.</text>
</comment>
<dbReference type="GO" id="GO:0046872">
    <property type="term" value="F:metal ion binding"/>
    <property type="evidence" value="ECO:0007669"/>
    <property type="project" value="InterPro"/>
</dbReference>
<dbReference type="InterPro" id="IPR009743">
    <property type="entry name" value="Hs1pro-1_C"/>
</dbReference>
<dbReference type="Gene3D" id="1.20.58.480">
    <property type="match status" value="1"/>
</dbReference>